<proteinExistence type="predicted"/>
<feature type="transmembrane region" description="Helical" evidence="2">
    <location>
        <begin position="12"/>
        <end position="33"/>
    </location>
</feature>
<name>A0A3Q0JA22_DIACI</name>
<keyword evidence="2" id="KW-0812">Transmembrane</keyword>
<evidence type="ECO:0000313" key="4">
    <source>
        <dbReference type="RefSeq" id="XP_026685352.1"/>
    </source>
</evidence>
<keyword evidence="3" id="KW-1185">Reference proteome</keyword>
<dbReference type="AlphaFoldDB" id="A0A3Q0JA22"/>
<dbReference type="KEGG" id="dci:103517464"/>
<evidence type="ECO:0000256" key="2">
    <source>
        <dbReference type="SAM" id="Phobius"/>
    </source>
</evidence>
<evidence type="ECO:0000256" key="1">
    <source>
        <dbReference type="SAM" id="MobiDB-lite"/>
    </source>
</evidence>
<feature type="transmembrane region" description="Helical" evidence="2">
    <location>
        <begin position="59"/>
        <end position="82"/>
    </location>
</feature>
<dbReference type="PaxDb" id="121845-A0A3Q0JA22"/>
<sequence>MAGIPISHNCSKTLSAFGLIFMLIGIVLTITAYRGGMYENKLKTNGAPVDKSKTEESKILGPACVVIAIAMWTLSLVLWYLMKKSRDKEGARIAFHCPLHGDFFPLSLNQLGSRKSSLLEEGKHHRRRREILSCFPCWTRSGPEDQKDNLTLELSPDEVVQCPHSTSRYSSNRSSLANVPATEVSPCPTPVPFLVTTPSPSTLVQASSTGSILLEPYGSIKSLSASHDVACFPVEPYSPAPSPNLQRKSLPSSPLLTSSRFRTLSLDVSNLPTPARCTSRYSSNRSSLANVPATEVSPCPTPVPFLVTTPSPS</sequence>
<keyword evidence="2" id="KW-1133">Transmembrane helix</keyword>
<feature type="compositionally biased region" description="Polar residues" evidence="1">
    <location>
        <begin position="279"/>
        <end position="289"/>
    </location>
</feature>
<dbReference type="RefSeq" id="XP_026685352.1">
    <property type="nucleotide sequence ID" value="XM_026829551.1"/>
</dbReference>
<protein>
    <submittedName>
        <fullName evidence="4">Uncharacterized protein LOC103517464</fullName>
    </submittedName>
</protein>
<feature type="region of interest" description="Disordered" evidence="1">
    <location>
        <begin position="277"/>
        <end position="313"/>
    </location>
</feature>
<organism evidence="3 4">
    <name type="scientific">Diaphorina citri</name>
    <name type="common">Asian citrus psyllid</name>
    <dbReference type="NCBI Taxonomy" id="121845"/>
    <lineage>
        <taxon>Eukaryota</taxon>
        <taxon>Metazoa</taxon>
        <taxon>Ecdysozoa</taxon>
        <taxon>Arthropoda</taxon>
        <taxon>Hexapoda</taxon>
        <taxon>Insecta</taxon>
        <taxon>Pterygota</taxon>
        <taxon>Neoptera</taxon>
        <taxon>Paraneoptera</taxon>
        <taxon>Hemiptera</taxon>
        <taxon>Sternorrhyncha</taxon>
        <taxon>Psylloidea</taxon>
        <taxon>Psyllidae</taxon>
        <taxon>Diaphorininae</taxon>
        <taxon>Diaphorina</taxon>
    </lineage>
</organism>
<dbReference type="GeneID" id="103517464"/>
<evidence type="ECO:0000313" key="3">
    <source>
        <dbReference type="Proteomes" id="UP000079169"/>
    </source>
</evidence>
<dbReference type="Proteomes" id="UP000079169">
    <property type="component" value="Unplaced"/>
</dbReference>
<gene>
    <name evidence="4" type="primary">LOC103517464</name>
</gene>
<keyword evidence="2" id="KW-0472">Membrane</keyword>
<reference evidence="4" key="1">
    <citation type="submission" date="2025-08" db="UniProtKB">
        <authorList>
            <consortium name="RefSeq"/>
        </authorList>
    </citation>
    <scope>IDENTIFICATION</scope>
</reference>
<accession>A0A3Q0JA22</accession>